<dbReference type="RefSeq" id="WP_169398197.1">
    <property type="nucleotide sequence ID" value="NZ_BAAAJH010000001.1"/>
</dbReference>
<reference evidence="2 3" key="1">
    <citation type="submission" date="2020-04" db="EMBL/GenBank/DDBJ databases">
        <authorList>
            <person name="Klaysubun C."/>
            <person name="Duangmal K."/>
            <person name="Lipun K."/>
        </authorList>
    </citation>
    <scope>NUCLEOTIDE SEQUENCE [LARGE SCALE GENOMIC DNA]</scope>
    <source>
        <strain evidence="2 3">JCM 11839</strain>
    </source>
</reference>
<dbReference type="Proteomes" id="UP001296706">
    <property type="component" value="Unassembled WGS sequence"/>
</dbReference>
<keyword evidence="1" id="KW-0812">Transmembrane</keyword>
<evidence type="ECO:0000256" key="1">
    <source>
        <dbReference type="SAM" id="Phobius"/>
    </source>
</evidence>
<evidence type="ECO:0000313" key="2">
    <source>
        <dbReference type="EMBL" id="NMH80136.1"/>
    </source>
</evidence>
<evidence type="ECO:0000313" key="3">
    <source>
        <dbReference type="Proteomes" id="UP001296706"/>
    </source>
</evidence>
<organism evidence="2 3">
    <name type="scientific">Pseudonocardia xinjiangensis</name>
    <dbReference type="NCBI Taxonomy" id="75289"/>
    <lineage>
        <taxon>Bacteria</taxon>
        <taxon>Bacillati</taxon>
        <taxon>Actinomycetota</taxon>
        <taxon>Actinomycetes</taxon>
        <taxon>Pseudonocardiales</taxon>
        <taxon>Pseudonocardiaceae</taxon>
        <taxon>Pseudonocardia</taxon>
    </lineage>
</organism>
<gene>
    <name evidence="2" type="ORF">HF577_23985</name>
</gene>
<feature type="transmembrane region" description="Helical" evidence="1">
    <location>
        <begin position="215"/>
        <end position="236"/>
    </location>
</feature>
<evidence type="ECO:0008006" key="4">
    <source>
        <dbReference type="Google" id="ProtNLM"/>
    </source>
</evidence>
<feature type="transmembrane region" description="Helical" evidence="1">
    <location>
        <begin position="393"/>
        <end position="411"/>
    </location>
</feature>
<feature type="transmembrane region" description="Helical" evidence="1">
    <location>
        <begin position="348"/>
        <end position="368"/>
    </location>
</feature>
<sequence>MPTAIGLRAGTRTGGAISPCHRPAVASALTAAVYLVASLAVHRRVLGDLGGSTTGSTSADAHLFAWWLNWFPWAAGHGHELLFTAHQNYPGGVNAMWNTSVPLLAFLLAPVTFTAGPVVSYNIGMILGPVVSGLALVLALRPYVARWLPRSIAGLLYAFSPFVVAHGSVGHLNLVWAVLPPVLLWAVHTLVVVPTAHPARAGALLGVAFAVQTGIYSQTVALGAVALVVVAVCLAVRRPQLAVERLPGVARAVAACLATYAALCAYPLYQLLAGPNRPRVQIRDPAVTGADAANLLVPTHLAALRGGTGPLADQLRSHAGEQGGYLGVALLVVVLVAVVSVRRPLVRMVGAIGVVLLVLSFGVGLVVLDHDTGIPLPWHLVERVPLLSEIEPVRFQVFVALCVALLVAVWLDHLAATPPGPRRTAAVAATLLAAVTWLPSDSQVAVPAPVPTFFTRSAQQQLAADDVAETVPTITGTWMGGAEPLRWQAASGMAYRTIGGYFIGSDPRHDLLLEAPTTLYQRVATEITAGRTTSMAGAGSAARQLRAAGVTVVLVVDRPGVGAPLLEWTRRVTGSPGRRVDDVWLFRMAPVAAGPR</sequence>
<keyword evidence="1" id="KW-0472">Membrane</keyword>
<proteinExistence type="predicted"/>
<name>A0ABX1RJY8_9PSEU</name>
<feature type="transmembrane region" description="Helical" evidence="1">
    <location>
        <begin position="119"/>
        <end position="140"/>
    </location>
</feature>
<feature type="transmembrane region" description="Helical" evidence="1">
    <location>
        <begin position="323"/>
        <end position="341"/>
    </location>
</feature>
<feature type="transmembrane region" description="Helical" evidence="1">
    <location>
        <begin position="248"/>
        <end position="269"/>
    </location>
</feature>
<protein>
    <recommendedName>
        <fullName evidence="4">4-amino-4-deoxy-L-arabinose transferase-like glycosyltransferase</fullName>
    </recommendedName>
</protein>
<feature type="transmembrane region" description="Helical" evidence="1">
    <location>
        <begin position="152"/>
        <end position="179"/>
    </location>
</feature>
<keyword evidence="3" id="KW-1185">Reference proteome</keyword>
<dbReference type="EMBL" id="JAAXKY010000090">
    <property type="protein sequence ID" value="NMH80136.1"/>
    <property type="molecule type" value="Genomic_DNA"/>
</dbReference>
<comment type="caution">
    <text evidence="2">The sequence shown here is derived from an EMBL/GenBank/DDBJ whole genome shotgun (WGS) entry which is preliminary data.</text>
</comment>
<accession>A0ABX1RJY8</accession>
<keyword evidence="1" id="KW-1133">Transmembrane helix</keyword>
<feature type="transmembrane region" description="Helical" evidence="1">
    <location>
        <begin position="95"/>
        <end position="113"/>
    </location>
</feature>